<evidence type="ECO:0008006" key="5">
    <source>
        <dbReference type="Google" id="ProtNLM"/>
    </source>
</evidence>
<protein>
    <recommendedName>
        <fullName evidence="5">Lipoprotein</fullName>
    </recommendedName>
</protein>
<name>A0A9E5MIT4_9MICO</name>
<evidence type="ECO:0000313" key="4">
    <source>
        <dbReference type="Proteomes" id="UP000818266"/>
    </source>
</evidence>
<organism evidence="3 4">
    <name type="scientific">Microcella pacifica</name>
    <dbReference type="NCBI Taxonomy" id="2591847"/>
    <lineage>
        <taxon>Bacteria</taxon>
        <taxon>Bacillati</taxon>
        <taxon>Actinomycetota</taxon>
        <taxon>Actinomycetes</taxon>
        <taxon>Micrococcales</taxon>
        <taxon>Microbacteriaceae</taxon>
        <taxon>Microcella</taxon>
    </lineage>
</organism>
<sequence>MRRAGFAATIAVAGALALTGCGAPSGDAEPDPAEDGAVEEPTAPEEKPTDPTDPACLVGDWRIAEDQMQSFYDALAADLDGVSFAIDGSVGLSFTADEYRYTSDFVLDLTIDGAGEGEGVATGGLGGTYTAEDGVITTTLVDNDLSVIVTVMGQTIDGSDLAGGLLLSDPINDAPFDCSSGTPVLQFETGSGRTPVALTPAS</sequence>
<accession>A0A9E5MIT4</accession>
<reference evidence="3 4" key="1">
    <citation type="submission" date="2020-03" db="EMBL/GenBank/DDBJ databases">
        <title>Chryseoglobus sp. isolated from a deep-sea seamount.</title>
        <authorList>
            <person name="Zhang D.-C."/>
        </authorList>
    </citation>
    <scope>NUCLEOTIDE SEQUENCE [LARGE SCALE GENOMIC DNA]</scope>
    <source>
        <strain evidence="3 4">KN1116</strain>
    </source>
</reference>
<dbReference type="EMBL" id="VIKT02000012">
    <property type="protein sequence ID" value="NHF63243.1"/>
    <property type="molecule type" value="Genomic_DNA"/>
</dbReference>
<proteinExistence type="predicted"/>
<feature type="chain" id="PRO_5039722568" description="Lipoprotein" evidence="2">
    <location>
        <begin position="18"/>
        <end position="202"/>
    </location>
</feature>
<evidence type="ECO:0000313" key="3">
    <source>
        <dbReference type="EMBL" id="NHF63243.1"/>
    </source>
</evidence>
<keyword evidence="4" id="KW-1185">Reference proteome</keyword>
<feature type="compositionally biased region" description="Acidic residues" evidence="1">
    <location>
        <begin position="28"/>
        <end position="38"/>
    </location>
</feature>
<feature type="signal peptide" evidence="2">
    <location>
        <begin position="1"/>
        <end position="17"/>
    </location>
</feature>
<dbReference type="Proteomes" id="UP000818266">
    <property type="component" value="Unassembled WGS sequence"/>
</dbReference>
<feature type="region of interest" description="Disordered" evidence="1">
    <location>
        <begin position="21"/>
        <end position="54"/>
    </location>
</feature>
<evidence type="ECO:0000256" key="2">
    <source>
        <dbReference type="SAM" id="SignalP"/>
    </source>
</evidence>
<dbReference type="RefSeq" id="WP_152583644.1">
    <property type="nucleotide sequence ID" value="NZ_VIKT02000012.1"/>
</dbReference>
<keyword evidence="2" id="KW-0732">Signal</keyword>
<evidence type="ECO:0000256" key="1">
    <source>
        <dbReference type="SAM" id="MobiDB-lite"/>
    </source>
</evidence>
<dbReference type="OrthoDB" id="5081313at2"/>
<dbReference type="PROSITE" id="PS51257">
    <property type="entry name" value="PROKAR_LIPOPROTEIN"/>
    <property type="match status" value="1"/>
</dbReference>
<gene>
    <name evidence="3" type="ORF">FK219_008325</name>
</gene>
<comment type="caution">
    <text evidence="3">The sequence shown here is derived from an EMBL/GenBank/DDBJ whole genome shotgun (WGS) entry which is preliminary data.</text>
</comment>
<dbReference type="AlphaFoldDB" id="A0A9E5MIT4"/>